<evidence type="ECO:0000313" key="4">
    <source>
        <dbReference type="EMBL" id="TET45918.1"/>
    </source>
</evidence>
<proteinExistence type="predicted"/>
<feature type="domain" description="Zinc-ribbon" evidence="3">
    <location>
        <begin position="32"/>
        <end position="54"/>
    </location>
</feature>
<feature type="transmembrane region" description="Helical" evidence="1">
    <location>
        <begin position="126"/>
        <end position="146"/>
    </location>
</feature>
<feature type="non-terminal residue" evidence="4">
    <location>
        <position position="240"/>
    </location>
</feature>
<keyword evidence="1" id="KW-0812">Transmembrane</keyword>
<organism evidence="4 5">
    <name type="scientific">candidate division TA06 bacterium</name>
    <dbReference type="NCBI Taxonomy" id="2250710"/>
    <lineage>
        <taxon>Bacteria</taxon>
        <taxon>Bacteria division TA06</taxon>
    </lineage>
</organism>
<comment type="caution">
    <text evidence="4">The sequence shown here is derived from an EMBL/GenBank/DDBJ whole genome shotgun (WGS) entry which is preliminary data.</text>
</comment>
<dbReference type="Proteomes" id="UP000315525">
    <property type="component" value="Unassembled WGS sequence"/>
</dbReference>
<feature type="transmembrane region" description="Helical" evidence="1">
    <location>
        <begin position="100"/>
        <end position="120"/>
    </location>
</feature>
<reference evidence="4 5" key="1">
    <citation type="submission" date="2019-03" db="EMBL/GenBank/DDBJ databases">
        <title>Metabolic potential of uncultured bacteria and archaea associated with petroleum seepage in deep-sea sediments.</title>
        <authorList>
            <person name="Dong X."/>
            <person name="Hubert C."/>
        </authorList>
    </citation>
    <scope>NUCLEOTIDE SEQUENCE [LARGE SCALE GENOMIC DNA]</scope>
    <source>
        <strain evidence="4">E44_bin18</strain>
    </source>
</reference>
<dbReference type="EMBL" id="SOJN01000073">
    <property type="protein sequence ID" value="TET45918.1"/>
    <property type="molecule type" value="Genomic_DNA"/>
</dbReference>
<protein>
    <submittedName>
        <fullName evidence="4">Zinc-ribbon domain-containing protein</fullName>
    </submittedName>
</protein>
<evidence type="ECO:0000313" key="5">
    <source>
        <dbReference type="Proteomes" id="UP000315525"/>
    </source>
</evidence>
<dbReference type="AlphaFoldDB" id="A0A523UTQ2"/>
<gene>
    <name evidence="4" type="ORF">E3J62_05945</name>
</gene>
<dbReference type="PANTHER" id="PTHR37938">
    <property type="entry name" value="BLL0215 PROTEIN"/>
    <property type="match status" value="1"/>
</dbReference>
<evidence type="ECO:0000259" key="2">
    <source>
        <dbReference type="Pfam" id="PF03703"/>
    </source>
</evidence>
<keyword evidence="1" id="KW-0472">Membrane</keyword>
<dbReference type="PANTHER" id="PTHR37938:SF1">
    <property type="entry name" value="BLL0215 PROTEIN"/>
    <property type="match status" value="1"/>
</dbReference>
<keyword evidence="1" id="KW-1133">Transmembrane helix</keyword>
<dbReference type="InterPro" id="IPR026870">
    <property type="entry name" value="Zinc_ribbon_dom"/>
</dbReference>
<dbReference type="Pfam" id="PF03703">
    <property type="entry name" value="bPH_2"/>
    <property type="match status" value="1"/>
</dbReference>
<dbReference type="InterPro" id="IPR005182">
    <property type="entry name" value="YdbS-like_PH"/>
</dbReference>
<feature type="domain" description="YdbS-like PH" evidence="2">
    <location>
        <begin position="148"/>
        <end position="225"/>
    </location>
</feature>
<sequence length="240" mass="27763">MNPVRNVLTKVKQRGVHTMKIVFAATKDNAVFCPDCHKEMNKESSFCRYCGAKLRQSEIEAREKRAEEVKVEVLFYGTPKMMPKDILRRREKIVFEARPHMIYTLLAPWLIGAALIPIGIRVIFALVFAGVLIEIIALLVLSLSFVNWRYTIYGLTTDRVIRVRGVIGKDIYQNPLGKIQFYRLKPGFFQRKFHCGDIMISAVGTAIVEPVWKNIKRPREVQRTLRTLVQEIRKENSERA</sequence>
<evidence type="ECO:0000259" key="3">
    <source>
        <dbReference type="Pfam" id="PF13240"/>
    </source>
</evidence>
<dbReference type="Pfam" id="PF13240">
    <property type="entry name" value="Zn_Ribbon_1"/>
    <property type="match status" value="1"/>
</dbReference>
<name>A0A523UTQ2_UNCT6</name>
<evidence type="ECO:0000256" key="1">
    <source>
        <dbReference type="SAM" id="Phobius"/>
    </source>
</evidence>
<accession>A0A523UTQ2</accession>